<sequence>MKEVVNRVGPGGVDLDGDFDCLELVKAIYGIKQTSRVWNDTFDECVCSIGFQASAYDPCLYIKIVDAIMAKTLPGSRLKGLTTALGIHACSH</sequence>
<accession>A0A329RQ01</accession>
<protein>
    <recommendedName>
        <fullName evidence="3">Reverse transcriptase Ty1/copia-type domain-containing protein</fullName>
    </recommendedName>
</protein>
<name>A0A329RQ01_9STRA</name>
<evidence type="ECO:0000313" key="2">
    <source>
        <dbReference type="Proteomes" id="UP000251314"/>
    </source>
</evidence>
<evidence type="ECO:0000313" key="1">
    <source>
        <dbReference type="EMBL" id="RAW25228.1"/>
    </source>
</evidence>
<dbReference type="Proteomes" id="UP000251314">
    <property type="component" value="Unassembled WGS sequence"/>
</dbReference>
<keyword evidence="2" id="KW-1185">Reference proteome</keyword>
<evidence type="ECO:0008006" key="3">
    <source>
        <dbReference type="Google" id="ProtNLM"/>
    </source>
</evidence>
<proteinExistence type="predicted"/>
<organism evidence="1 2">
    <name type="scientific">Phytophthora cactorum</name>
    <dbReference type="NCBI Taxonomy" id="29920"/>
    <lineage>
        <taxon>Eukaryota</taxon>
        <taxon>Sar</taxon>
        <taxon>Stramenopiles</taxon>
        <taxon>Oomycota</taxon>
        <taxon>Peronosporomycetes</taxon>
        <taxon>Peronosporales</taxon>
        <taxon>Peronosporaceae</taxon>
        <taxon>Phytophthora</taxon>
    </lineage>
</organism>
<dbReference type="VEuPathDB" id="FungiDB:PC110_g18359"/>
<reference evidence="1 2" key="1">
    <citation type="submission" date="2018-01" db="EMBL/GenBank/DDBJ databases">
        <title>Draft genome of the strawberry crown rot pathogen Phytophthora cactorum.</title>
        <authorList>
            <person name="Armitage A.D."/>
            <person name="Lysoe E."/>
            <person name="Nellist C.F."/>
            <person name="Harrison R.J."/>
            <person name="Brurberg M.B."/>
        </authorList>
    </citation>
    <scope>NUCLEOTIDE SEQUENCE [LARGE SCALE GENOMIC DNA]</scope>
    <source>
        <strain evidence="1 2">10300</strain>
    </source>
</reference>
<dbReference type="EMBL" id="MJFZ01000777">
    <property type="protein sequence ID" value="RAW25228.1"/>
    <property type="molecule type" value="Genomic_DNA"/>
</dbReference>
<dbReference type="OrthoDB" id="661927at2759"/>
<dbReference type="AlphaFoldDB" id="A0A329RQ01"/>
<comment type="caution">
    <text evidence="1">The sequence shown here is derived from an EMBL/GenBank/DDBJ whole genome shotgun (WGS) entry which is preliminary data.</text>
</comment>
<gene>
    <name evidence="1" type="ORF">PC110_g18359</name>
</gene>